<sequence>MKFQLGWLRPSGRAYLRYGHIELISRAEEFAVKIRRDTAALFQWQRTSDSNDAAMAAVREILTDVTQRGDEAVRRWTAKLDYPGATDGSFRFQVSPAVMESAWNGLDSELQEALQAASQRIRRFHESQLHGTVEISDADGAVLGLVWRPIRRVGVYAPGGRAAYPSTVLMNLIPAQVAGVSEIVLVSPPQQGTGLPHPHVMAAAHLLGVTEMYALGGAQAIAALAYGTESIPRVDKLAGPGNLYVALAKRLVMGDVGIDSIAGPSEVFIVADASANPNYIAADMLAQAEHDPEAGAVCVTTAPELANAIEAALTEQLSVLPRREVAETALSKWGAIVTAHSIAEALEVVNRSAPEHVELLVERPEQCLDAIYQAGTIFCGPFSPEPVGDYYAGSNHVLPTHGTARFASGLGVADFLRRMSYVSYQPETLRAHANHIMTLAQAEGLDAHARAISIRLDEMSGAKEADD</sequence>
<evidence type="ECO:0000256" key="6">
    <source>
        <dbReference type="ARBA" id="ARBA00023002"/>
    </source>
</evidence>
<feature type="binding site" evidence="8 13">
    <location>
        <position position="287"/>
    </location>
    <ligand>
        <name>Zn(2+)</name>
        <dbReference type="ChEBI" id="CHEBI:29105"/>
    </ligand>
</feature>
<dbReference type="InterPro" id="IPR016161">
    <property type="entry name" value="Ald_DH/histidinol_DH"/>
</dbReference>
<dbReference type="FunFam" id="3.40.50.1980:FF:000026">
    <property type="entry name" value="Histidinol dehydrogenase"/>
    <property type="match status" value="1"/>
</dbReference>
<evidence type="ECO:0000256" key="12">
    <source>
        <dbReference type="PIRSR" id="PIRSR000099-3"/>
    </source>
</evidence>
<feature type="binding site" evidence="8 12">
    <location>
        <position position="287"/>
    </location>
    <ligand>
        <name>substrate</name>
    </ligand>
</feature>
<feature type="binding site" evidence="8 12">
    <location>
        <position position="443"/>
    </location>
    <ligand>
        <name>substrate</name>
    </ligand>
</feature>
<proteinExistence type="inferred from homology"/>
<feature type="binding site" evidence="8 12">
    <location>
        <position position="389"/>
    </location>
    <ligand>
        <name>substrate</name>
    </ligand>
</feature>
<comment type="similarity">
    <text evidence="2 8 9 14">Belongs to the histidinol dehydrogenase family.</text>
</comment>
<feature type="binding site" evidence="8 12">
    <location>
        <position position="265"/>
    </location>
    <ligand>
        <name>substrate</name>
    </ligand>
</feature>
<dbReference type="GO" id="GO:0051287">
    <property type="term" value="F:NAD binding"/>
    <property type="evidence" value="ECO:0007669"/>
    <property type="project" value="InterPro"/>
</dbReference>
<organism evidence="15 16">
    <name type="scientific">Alicyclobacillus mengziensis</name>
    <dbReference type="NCBI Taxonomy" id="2931921"/>
    <lineage>
        <taxon>Bacteria</taxon>
        <taxon>Bacillati</taxon>
        <taxon>Bacillota</taxon>
        <taxon>Bacilli</taxon>
        <taxon>Bacillales</taxon>
        <taxon>Alicyclobacillaceae</taxon>
        <taxon>Alicyclobacillus</taxon>
    </lineage>
</organism>
<dbReference type="NCBIfam" id="TIGR00069">
    <property type="entry name" value="hisD"/>
    <property type="match status" value="1"/>
</dbReference>
<comment type="cofactor">
    <cofactor evidence="8 13">
        <name>Zn(2+)</name>
        <dbReference type="ChEBI" id="CHEBI:29105"/>
    </cofactor>
    <text evidence="8 13">Binds 1 zinc ion per subunit.</text>
</comment>
<comment type="catalytic activity">
    <reaction evidence="7 8">
        <text>L-histidinol + 2 NAD(+) + H2O = L-histidine + 2 NADH + 3 H(+)</text>
        <dbReference type="Rhea" id="RHEA:20641"/>
        <dbReference type="ChEBI" id="CHEBI:15377"/>
        <dbReference type="ChEBI" id="CHEBI:15378"/>
        <dbReference type="ChEBI" id="CHEBI:57540"/>
        <dbReference type="ChEBI" id="CHEBI:57595"/>
        <dbReference type="ChEBI" id="CHEBI:57699"/>
        <dbReference type="ChEBI" id="CHEBI:57945"/>
        <dbReference type="EC" id="1.1.1.23"/>
    </reaction>
</comment>
<feature type="binding site" evidence="8 11">
    <location>
        <position position="156"/>
    </location>
    <ligand>
        <name>NAD(+)</name>
        <dbReference type="ChEBI" id="CHEBI:57540"/>
    </ligand>
</feature>
<evidence type="ECO:0000313" key="15">
    <source>
        <dbReference type="EMBL" id="QSO49009.1"/>
    </source>
</evidence>
<dbReference type="InterPro" id="IPR022695">
    <property type="entry name" value="Histidinol_DH_monofunct"/>
</dbReference>
<dbReference type="SUPFAM" id="SSF53720">
    <property type="entry name" value="ALDH-like"/>
    <property type="match status" value="1"/>
</dbReference>
<dbReference type="PROSITE" id="PS00611">
    <property type="entry name" value="HISOL_DEHYDROGENASE"/>
    <property type="match status" value="1"/>
</dbReference>
<dbReference type="FunFam" id="3.40.50.1980:FF:000001">
    <property type="entry name" value="Histidinol dehydrogenase"/>
    <property type="match status" value="1"/>
</dbReference>
<evidence type="ECO:0000256" key="14">
    <source>
        <dbReference type="RuleBase" id="RU004175"/>
    </source>
</evidence>
<dbReference type="HAMAP" id="MF_01024">
    <property type="entry name" value="HisD"/>
    <property type="match status" value="1"/>
</dbReference>
<keyword evidence="8 11" id="KW-0520">NAD</keyword>
<evidence type="ECO:0000256" key="4">
    <source>
        <dbReference type="ARBA" id="ARBA00022723"/>
    </source>
</evidence>
<dbReference type="PIRSF" id="PIRSF000099">
    <property type="entry name" value="Histidinol_dh"/>
    <property type="match status" value="1"/>
</dbReference>
<feature type="binding site" evidence="8 12">
    <location>
        <position position="448"/>
    </location>
    <ligand>
        <name>substrate</name>
    </ligand>
</feature>
<keyword evidence="5 8" id="KW-0862">Zinc</keyword>
<feature type="binding site" evidence="8 13">
    <location>
        <position position="448"/>
    </location>
    <ligand>
        <name>Zn(2+)</name>
        <dbReference type="ChEBI" id="CHEBI:29105"/>
    </ligand>
</feature>
<dbReference type="CDD" id="cd06572">
    <property type="entry name" value="Histidinol_dh"/>
    <property type="match status" value="1"/>
</dbReference>
<evidence type="ECO:0000256" key="13">
    <source>
        <dbReference type="PIRSR" id="PIRSR000099-4"/>
    </source>
</evidence>
<keyword evidence="8" id="KW-0028">Amino-acid biosynthesis</keyword>
<feature type="binding site" evidence="8 11">
    <location>
        <position position="219"/>
    </location>
    <ligand>
        <name>NAD(+)</name>
        <dbReference type="ChEBI" id="CHEBI:57540"/>
    </ligand>
</feature>
<accession>A0A9X7Z7D6</accession>
<reference evidence="15 16" key="1">
    <citation type="submission" date="2021-02" db="EMBL/GenBank/DDBJ databases">
        <title>Alicyclobacillus curvatus sp. nov. and Alicyclobacillus mengziensis sp. nov., two acidophilic bacteria isolated from acid mine drainage.</title>
        <authorList>
            <person name="Huang Y."/>
        </authorList>
    </citation>
    <scope>NUCLEOTIDE SEQUENCE [LARGE SCALE GENOMIC DNA]</scope>
    <source>
        <strain evidence="15 16">S30H14</strain>
    </source>
</reference>
<keyword evidence="16" id="KW-1185">Reference proteome</keyword>
<dbReference type="AlphaFoldDB" id="A0A9X7Z7D6"/>
<gene>
    <name evidence="8 15" type="primary">hisD</name>
    <name evidence="15" type="ORF">JZ786_08800</name>
</gene>
<evidence type="ECO:0000256" key="9">
    <source>
        <dbReference type="PIRNR" id="PIRNR000099"/>
    </source>
</evidence>
<dbReference type="GO" id="GO:0008270">
    <property type="term" value="F:zinc ion binding"/>
    <property type="evidence" value="ECO:0007669"/>
    <property type="project" value="UniProtKB-UniRule"/>
</dbReference>
<dbReference type="InterPro" id="IPR001692">
    <property type="entry name" value="Histidinol_DH_CS"/>
</dbReference>
<dbReference type="KEGG" id="afx:JZ786_08800"/>
<feature type="binding site" evidence="8 13">
    <location>
        <position position="290"/>
    </location>
    <ligand>
        <name>Zn(2+)</name>
        <dbReference type="ChEBI" id="CHEBI:29105"/>
    </ligand>
</feature>
<evidence type="ECO:0000256" key="11">
    <source>
        <dbReference type="PIRSR" id="PIRSR000099-2"/>
    </source>
</evidence>
<name>A0A9X7Z7D6_9BACL</name>
<dbReference type="Proteomes" id="UP000663505">
    <property type="component" value="Chromosome"/>
</dbReference>
<dbReference type="EC" id="1.1.1.23" evidence="3 8"/>
<evidence type="ECO:0000256" key="5">
    <source>
        <dbReference type="ARBA" id="ARBA00022833"/>
    </source>
</evidence>
<feature type="binding site" evidence="8 13">
    <location>
        <position position="389"/>
    </location>
    <ligand>
        <name>Zn(2+)</name>
        <dbReference type="ChEBI" id="CHEBI:29105"/>
    </ligand>
</feature>
<keyword evidence="4 8" id="KW-0479">Metal-binding</keyword>
<evidence type="ECO:0000256" key="3">
    <source>
        <dbReference type="ARBA" id="ARBA00012965"/>
    </source>
</evidence>
<dbReference type="Gene3D" id="3.40.50.1980">
    <property type="entry name" value="Nitrogenase molybdenum iron protein domain"/>
    <property type="match status" value="2"/>
</dbReference>
<dbReference type="Gene3D" id="1.20.5.1300">
    <property type="match status" value="1"/>
</dbReference>
<dbReference type="PANTHER" id="PTHR21256">
    <property type="entry name" value="HISTIDINOL DEHYDROGENASE HDH"/>
    <property type="match status" value="1"/>
</dbReference>
<dbReference type="PANTHER" id="PTHR21256:SF2">
    <property type="entry name" value="HISTIDINE BIOSYNTHESIS TRIFUNCTIONAL PROTEIN"/>
    <property type="match status" value="1"/>
</dbReference>
<dbReference type="Pfam" id="PF00815">
    <property type="entry name" value="Histidinol_dh"/>
    <property type="match status" value="1"/>
</dbReference>
<feature type="active site" description="Proton acceptor" evidence="8 10">
    <location>
        <position position="356"/>
    </location>
</feature>
<dbReference type="EMBL" id="CP071182">
    <property type="protein sequence ID" value="QSO49009.1"/>
    <property type="molecule type" value="Genomic_DNA"/>
</dbReference>
<dbReference type="InterPro" id="IPR012131">
    <property type="entry name" value="Hstdl_DH"/>
</dbReference>
<evidence type="ECO:0000256" key="1">
    <source>
        <dbReference type="ARBA" id="ARBA00003850"/>
    </source>
</evidence>
<evidence type="ECO:0000256" key="8">
    <source>
        <dbReference type="HAMAP-Rule" id="MF_01024"/>
    </source>
</evidence>
<feature type="binding site" evidence="8 11">
    <location>
        <position position="242"/>
    </location>
    <ligand>
        <name>NAD(+)</name>
        <dbReference type="ChEBI" id="CHEBI:57540"/>
    </ligand>
</feature>
<keyword evidence="8" id="KW-0368">Histidine biosynthesis</keyword>
<evidence type="ECO:0000256" key="7">
    <source>
        <dbReference type="ARBA" id="ARBA00049489"/>
    </source>
</evidence>
<dbReference type="GO" id="GO:0005829">
    <property type="term" value="C:cytosol"/>
    <property type="evidence" value="ECO:0007669"/>
    <property type="project" value="TreeGrafter"/>
</dbReference>
<feature type="binding site" evidence="8 12">
    <location>
        <position position="356"/>
    </location>
    <ligand>
        <name>substrate</name>
    </ligand>
</feature>
<dbReference type="GO" id="GO:0004399">
    <property type="term" value="F:histidinol dehydrogenase activity"/>
    <property type="evidence" value="ECO:0007669"/>
    <property type="project" value="UniProtKB-UniRule"/>
</dbReference>
<comment type="pathway">
    <text evidence="8">Amino-acid biosynthesis; L-histidine biosynthesis; L-histidine from 5-phospho-alpha-D-ribose 1-diphosphate: step 9/9.</text>
</comment>
<keyword evidence="6 8" id="KW-0560">Oxidoreductase</keyword>
<evidence type="ECO:0000313" key="16">
    <source>
        <dbReference type="Proteomes" id="UP000663505"/>
    </source>
</evidence>
<evidence type="ECO:0000256" key="10">
    <source>
        <dbReference type="PIRSR" id="PIRSR000099-1"/>
    </source>
</evidence>
<feature type="binding site" evidence="8 12">
    <location>
        <position position="290"/>
    </location>
    <ligand>
        <name>substrate</name>
    </ligand>
</feature>
<dbReference type="PRINTS" id="PR00083">
    <property type="entry name" value="HOLDHDRGNASE"/>
</dbReference>
<evidence type="ECO:0000256" key="2">
    <source>
        <dbReference type="ARBA" id="ARBA00010178"/>
    </source>
</evidence>
<dbReference type="GO" id="GO:0000105">
    <property type="term" value="P:L-histidine biosynthetic process"/>
    <property type="evidence" value="ECO:0007669"/>
    <property type="project" value="UniProtKB-UniRule"/>
</dbReference>
<feature type="active site" description="Proton acceptor" evidence="8 10">
    <location>
        <position position="355"/>
    </location>
</feature>
<protein>
    <recommendedName>
        <fullName evidence="3 8">Histidinol dehydrogenase</fullName>
        <shortName evidence="8">HDH</shortName>
        <ecNumber evidence="3 8">1.1.1.23</ecNumber>
    </recommendedName>
</protein>
<comment type="function">
    <text evidence="1 8">Catalyzes the sequential NAD-dependent oxidations of L-histidinol to L-histidinaldehyde and then to L-histidine.</text>
</comment>